<dbReference type="Pfam" id="PF14257">
    <property type="entry name" value="DUF4349"/>
    <property type="match status" value="1"/>
</dbReference>
<keyword evidence="5" id="KW-1185">Reference proteome</keyword>
<reference evidence="4 5" key="1">
    <citation type="submission" date="2020-07" db="EMBL/GenBank/DDBJ databases">
        <title>Sequencing the genomes of 1000 actinobacteria strains.</title>
        <authorList>
            <person name="Klenk H.-P."/>
        </authorList>
    </citation>
    <scope>NUCLEOTIDE SEQUENCE [LARGE SCALE GENOMIC DNA]</scope>
    <source>
        <strain evidence="4 5">DSM 19663</strain>
    </source>
</reference>
<feature type="region of interest" description="Disordered" evidence="1">
    <location>
        <begin position="353"/>
        <end position="401"/>
    </location>
</feature>
<keyword evidence="2" id="KW-0472">Membrane</keyword>
<keyword evidence="2" id="KW-1133">Transmembrane helix</keyword>
<gene>
    <name evidence="4" type="ORF">FHX53_001570</name>
</gene>
<feature type="transmembrane region" description="Helical" evidence="2">
    <location>
        <begin position="40"/>
        <end position="61"/>
    </location>
</feature>
<proteinExistence type="predicted"/>
<evidence type="ECO:0000259" key="3">
    <source>
        <dbReference type="Pfam" id="PF14257"/>
    </source>
</evidence>
<feature type="compositionally biased region" description="Basic and acidic residues" evidence="1">
    <location>
        <begin position="131"/>
        <end position="143"/>
    </location>
</feature>
<evidence type="ECO:0000256" key="2">
    <source>
        <dbReference type="SAM" id="Phobius"/>
    </source>
</evidence>
<feature type="transmembrane region" description="Helical" evidence="2">
    <location>
        <begin position="310"/>
        <end position="343"/>
    </location>
</feature>
<name>A0A839EED1_9MICO</name>
<sequence length="401" mass="40362">MSTQDAAPVGFGTPSSDLSHGIPRAGGPLASRARRRRAGALSLAVLGVVVAPLLAGCGAIGSRDESGGVGGDPGVVGEAPPLADGGGSDGEDAGGDAPAEDRELVITGSLYVTVEDPLDAADEAARIVERAGGRVDGRRESAPRDSGTGGSGDGSNGAEFAPEYSYDGYGGYFSFGAGGGAVLELRIPSARLTETLDELAALGEREELVLSSDDVTFERRDLTARISALESSVTRLLALQDAAADLNDLIALESAISDRQAELESLQAQERYYEDQISLSTITLTLGSEDVAPVDEPDSFWTGLTTGWDALLAFVGGALVVAGVLLPWLIVLGLLALVAWAVLRGARARRARSTAGSEPTGCAQPGSAQPGGAQPGGASATSPAGTAPGGTASSTVSGSDE</sequence>
<organism evidence="4 5">
    <name type="scientific">Microcella alkalica</name>
    <dbReference type="NCBI Taxonomy" id="355930"/>
    <lineage>
        <taxon>Bacteria</taxon>
        <taxon>Bacillati</taxon>
        <taxon>Actinomycetota</taxon>
        <taxon>Actinomycetes</taxon>
        <taxon>Micrococcales</taxon>
        <taxon>Microbacteriaceae</taxon>
        <taxon>Microcella</taxon>
    </lineage>
</organism>
<feature type="region of interest" description="Disordered" evidence="1">
    <location>
        <begin position="1"/>
        <end position="30"/>
    </location>
</feature>
<keyword evidence="2" id="KW-0812">Transmembrane</keyword>
<accession>A0A839EED1</accession>
<comment type="caution">
    <text evidence="4">The sequence shown here is derived from an EMBL/GenBank/DDBJ whole genome shotgun (WGS) entry which is preliminary data.</text>
</comment>
<evidence type="ECO:0000313" key="5">
    <source>
        <dbReference type="Proteomes" id="UP000585905"/>
    </source>
</evidence>
<dbReference type="EMBL" id="JACGWX010000003">
    <property type="protein sequence ID" value="MBA8847978.1"/>
    <property type="molecule type" value="Genomic_DNA"/>
</dbReference>
<dbReference type="Proteomes" id="UP000585905">
    <property type="component" value="Unassembled WGS sequence"/>
</dbReference>
<feature type="compositionally biased region" description="Low complexity" evidence="1">
    <location>
        <begin position="363"/>
        <end position="395"/>
    </location>
</feature>
<dbReference type="AlphaFoldDB" id="A0A839EED1"/>
<feature type="domain" description="DUF4349" evidence="3">
    <location>
        <begin position="179"/>
        <end position="340"/>
    </location>
</feature>
<protein>
    <recommendedName>
        <fullName evidence="3">DUF4349 domain-containing protein</fullName>
    </recommendedName>
</protein>
<feature type="region of interest" description="Disordered" evidence="1">
    <location>
        <begin position="64"/>
        <end position="98"/>
    </location>
</feature>
<evidence type="ECO:0000313" key="4">
    <source>
        <dbReference type="EMBL" id="MBA8847978.1"/>
    </source>
</evidence>
<feature type="region of interest" description="Disordered" evidence="1">
    <location>
        <begin position="131"/>
        <end position="159"/>
    </location>
</feature>
<dbReference type="InterPro" id="IPR025645">
    <property type="entry name" value="DUF4349"/>
</dbReference>
<evidence type="ECO:0000256" key="1">
    <source>
        <dbReference type="SAM" id="MobiDB-lite"/>
    </source>
</evidence>
<dbReference type="RefSeq" id="WP_182490790.1">
    <property type="nucleotide sequence ID" value="NZ_BAAAOV010000001.1"/>
</dbReference>